<gene>
    <name evidence="1" type="ORF">QFC20_006436</name>
</gene>
<protein>
    <submittedName>
        <fullName evidence="1">Uncharacterized protein</fullName>
    </submittedName>
</protein>
<sequence>MPEVTDAGVQSLSTRIRAFVKVLKAQHFALEKKPHDMYYWDKARSNITDTQLHLERELEKLNPYMEENCDSESQKRYELLRDCMDHVDLTQTSPNDRQTFDEFVHNQRSQEPSIDSGDDDWSITSKLQAMMEYSNSSRSTRS</sequence>
<organism evidence="1 2">
    <name type="scientific">Naganishia adeliensis</name>
    <dbReference type="NCBI Taxonomy" id="92952"/>
    <lineage>
        <taxon>Eukaryota</taxon>
        <taxon>Fungi</taxon>
        <taxon>Dikarya</taxon>
        <taxon>Basidiomycota</taxon>
        <taxon>Agaricomycotina</taxon>
        <taxon>Tremellomycetes</taxon>
        <taxon>Filobasidiales</taxon>
        <taxon>Filobasidiaceae</taxon>
        <taxon>Naganishia</taxon>
    </lineage>
</organism>
<evidence type="ECO:0000313" key="2">
    <source>
        <dbReference type="Proteomes" id="UP001230649"/>
    </source>
</evidence>
<name>A0ACC2VB03_9TREE</name>
<evidence type="ECO:0000313" key="1">
    <source>
        <dbReference type="EMBL" id="KAJ9096298.1"/>
    </source>
</evidence>
<comment type="caution">
    <text evidence="1">The sequence shown here is derived from an EMBL/GenBank/DDBJ whole genome shotgun (WGS) entry which is preliminary data.</text>
</comment>
<keyword evidence="2" id="KW-1185">Reference proteome</keyword>
<accession>A0ACC2VB03</accession>
<proteinExistence type="predicted"/>
<dbReference type="EMBL" id="JASBWS010000114">
    <property type="protein sequence ID" value="KAJ9096298.1"/>
    <property type="molecule type" value="Genomic_DNA"/>
</dbReference>
<reference evidence="1" key="1">
    <citation type="submission" date="2023-04" db="EMBL/GenBank/DDBJ databases">
        <title>Draft Genome sequencing of Naganishia species isolated from polar environments using Oxford Nanopore Technology.</title>
        <authorList>
            <person name="Leo P."/>
            <person name="Venkateswaran K."/>
        </authorList>
    </citation>
    <scope>NUCLEOTIDE SEQUENCE</scope>
    <source>
        <strain evidence="1">MNA-CCFEE 5262</strain>
    </source>
</reference>
<dbReference type="Proteomes" id="UP001230649">
    <property type="component" value="Unassembled WGS sequence"/>
</dbReference>